<reference evidence="1" key="2">
    <citation type="journal article" date="2015" name="Data Brief">
        <title>Shoot transcriptome of the giant reed, Arundo donax.</title>
        <authorList>
            <person name="Barrero R.A."/>
            <person name="Guerrero F.D."/>
            <person name="Moolhuijzen P."/>
            <person name="Goolsby J.A."/>
            <person name="Tidwell J."/>
            <person name="Bellgard S.E."/>
            <person name="Bellgard M.I."/>
        </authorList>
    </citation>
    <scope>NUCLEOTIDE SEQUENCE</scope>
    <source>
        <tissue evidence="1">Shoot tissue taken approximately 20 cm above the soil surface</tissue>
    </source>
</reference>
<reference evidence="1" key="1">
    <citation type="submission" date="2014-09" db="EMBL/GenBank/DDBJ databases">
        <authorList>
            <person name="Magalhaes I.L.F."/>
            <person name="Oliveira U."/>
            <person name="Santos F.R."/>
            <person name="Vidigal T.H.D.A."/>
            <person name="Brescovit A.D."/>
            <person name="Santos A.J."/>
        </authorList>
    </citation>
    <scope>NUCLEOTIDE SEQUENCE</scope>
    <source>
        <tissue evidence="1">Shoot tissue taken approximately 20 cm above the soil surface</tissue>
    </source>
</reference>
<organism evidence="1">
    <name type="scientific">Arundo donax</name>
    <name type="common">Giant reed</name>
    <name type="synonym">Donax arundinaceus</name>
    <dbReference type="NCBI Taxonomy" id="35708"/>
    <lineage>
        <taxon>Eukaryota</taxon>
        <taxon>Viridiplantae</taxon>
        <taxon>Streptophyta</taxon>
        <taxon>Embryophyta</taxon>
        <taxon>Tracheophyta</taxon>
        <taxon>Spermatophyta</taxon>
        <taxon>Magnoliopsida</taxon>
        <taxon>Liliopsida</taxon>
        <taxon>Poales</taxon>
        <taxon>Poaceae</taxon>
        <taxon>PACMAD clade</taxon>
        <taxon>Arundinoideae</taxon>
        <taxon>Arundineae</taxon>
        <taxon>Arundo</taxon>
    </lineage>
</organism>
<protein>
    <submittedName>
        <fullName evidence="1">Uncharacterized protein</fullName>
    </submittedName>
</protein>
<evidence type="ECO:0000313" key="1">
    <source>
        <dbReference type="EMBL" id="JAD32788.1"/>
    </source>
</evidence>
<sequence length="41" mass="4908">MIAYFLSKWQFWDYTIMAQCDVSKSNSCNWGLKINCTRLIQ</sequence>
<proteinExistence type="predicted"/>
<name>A0A0A8Z526_ARUDO</name>
<dbReference type="AlphaFoldDB" id="A0A0A8Z526"/>
<accession>A0A0A8Z526</accession>
<dbReference type="EMBL" id="GBRH01265107">
    <property type="protein sequence ID" value="JAD32788.1"/>
    <property type="molecule type" value="Transcribed_RNA"/>
</dbReference>